<sequence>MKVVQDSGWEDLPQDGRTARVAGHRRRWSTTVPVGNLGRRPTASGGRSSAETNELRRGKDESLRSNCVTTTCIFWGDTALPPRVPLMLAAPLLGNAALSTSSRFKGFFANGQFNRRSIGLSAEDEPRQAFEFLKQHSGRRLEKDARVAFPVRRRHFESRPSGVYFKAPRSKGMAVNQSSADPSADL</sequence>
<dbReference type="Proteomes" id="UP000299102">
    <property type="component" value="Unassembled WGS sequence"/>
</dbReference>
<feature type="region of interest" description="Disordered" evidence="1">
    <location>
        <begin position="167"/>
        <end position="186"/>
    </location>
</feature>
<organism evidence="2 3">
    <name type="scientific">Eumeta variegata</name>
    <name type="common">Bagworm moth</name>
    <name type="synonym">Eumeta japonica</name>
    <dbReference type="NCBI Taxonomy" id="151549"/>
    <lineage>
        <taxon>Eukaryota</taxon>
        <taxon>Metazoa</taxon>
        <taxon>Ecdysozoa</taxon>
        <taxon>Arthropoda</taxon>
        <taxon>Hexapoda</taxon>
        <taxon>Insecta</taxon>
        <taxon>Pterygota</taxon>
        <taxon>Neoptera</taxon>
        <taxon>Endopterygota</taxon>
        <taxon>Lepidoptera</taxon>
        <taxon>Glossata</taxon>
        <taxon>Ditrysia</taxon>
        <taxon>Tineoidea</taxon>
        <taxon>Psychidae</taxon>
        <taxon>Oiketicinae</taxon>
        <taxon>Eumeta</taxon>
    </lineage>
</organism>
<gene>
    <name evidence="2" type="ORF">EVAR_6982_1</name>
</gene>
<comment type="caution">
    <text evidence="2">The sequence shown here is derived from an EMBL/GenBank/DDBJ whole genome shotgun (WGS) entry which is preliminary data.</text>
</comment>
<evidence type="ECO:0000313" key="3">
    <source>
        <dbReference type="Proteomes" id="UP000299102"/>
    </source>
</evidence>
<keyword evidence="3" id="KW-1185">Reference proteome</keyword>
<dbReference type="AlphaFoldDB" id="A0A4C1THP3"/>
<feature type="region of interest" description="Disordered" evidence="1">
    <location>
        <begin position="1"/>
        <end position="60"/>
    </location>
</feature>
<name>A0A4C1THP3_EUMVA</name>
<proteinExistence type="predicted"/>
<feature type="compositionally biased region" description="Polar residues" evidence="1">
    <location>
        <begin position="175"/>
        <end position="186"/>
    </location>
</feature>
<accession>A0A4C1THP3</accession>
<evidence type="ECO:0000256" key="1">
    <source>
        <dbReference type="SAM" id="MobiDB-lite"/>
    </source>
</evidence>
<protein>
    <submittedName>
        <fullName evidence="2">Uncharacterized protein</fullName>
    </submittedName>
</protein>
<reference evidence="2 3" key="1">
    <citation type="journal article" date="2019" name="Commun. Biol.">
        <title>The bagworm genome reveals a unique fibroin gene that provides high tensile strength.</title>
        <authorList>
            <person name="Kono N."/>
            <person name="Nakamura H."/>
            <person name="Ohtoshi R."/>
            <person name="Tomita M."/>
            <person name="Numata K."/>
            <person name="Arakawa K."/>
        </authorList>
    </citation>
    <scope>NUCLEOTIDE SEQUENCE [LARGE SCALE GENOMIC DNA]</scope>
</reference>
<dbReference type="EMBL" id="BGZK01000058">
    <property type="protein sequence ID" value="GBP13645.1"/>
    <property type="molecule type" value="Genomic_DNA"/>
</dbReference>
<evidence type="ECO:0000313" key="2">
    <source>
        <dbReference type="EMBL" id="GBP13645.1"/>
    </source>
</evidence>